<evidence type="ECO:0000256" key="1">
    <source>
        <dbReference type="ARBA" id="ARBA00022617"/>
    </source>
</evidence>
<evidence type="ECO:0000313" key="8">
    <source>
        <dbReference type="Proteomes" id="UP000593737"/>
    </source>
</evidence>
<evidence type="ECO:0000256" key="3">
    <source>
        <dbReference type="ARBA" id="ARBA00023004"/>
    </source>
</evidence>
<dbReference type="KEGG" id="nkf:Nkreftii_002803"/>
<dbReference type="EMBL" id="CP047423">
    <property type="protein sequence ID" value="QPD05029.1"/>
    <property type="molecule type" value="Genomic_DNA"/>
</dbReference>
<keyword evidence="5" id="KW-0732">Signal</keyword>
<dbReference type="InterPro" id="IPR036909">
    <property type="entry name" value="Cyt_c-like_dom_sf"/>
</dbReference>
<evidence type="ECO:0000313" key="7">
    <source>
        <dbReference type="EMBL" id="QPD05029.1"/>
    </source>
</evidence>
<accession>A0A7S8FFF1</accession>
<evidence type="ECO:0000256" key="4">
    <source>
        <dbReference type="SAM" id="MobiDB-lite"/>
    </source>
</evidence>
<dbReference type="GO" id="GO:0009055">
    <property type="term" value="F:electron transfer activity"/>
    <property type="evidence" value="ECO:0007669"/>
    <property type="project" value="InterPro"/>
</dbReference>
<feature type="domain" description="Cytochrome c" evidence="6">
    <location>
        <begin position="46"/>
        <end position="144"/>
    </location>
</feature>
<feature type="region of interest" description="Disordered" evidence="4">
    <location>
        <begin position="149"/>
        <end position="176"/>
    </location>
</feature>
<evidence type="ECO:0000256" key="5">
    <source>
        <dbReference type="SAM" id="SignalP"/>
    </source>
</evidence>
<feature type="signal peptide" evidence="5">
    <location>
        <begin position="1"/>
        <end position="24"/>
    </location>
</feature>
<dbReference type="Proteomes" id="UP000593737">
    <property type="component" value="Chromosome"/>
</dbReference>
<keyword evidence="1" id="KW-0349">Heme</keyword>
<gene>
    <name evidence="7" type="ORF">Nkreftii_002803</name>
</gene>
<protein>
    <submittedName>
        <fullName evidence="7">Cytochrome C</fullName>
    </submittedName>
</protein>
<keyword evidence="3" id="KW-0408">Iron</keyword>
<dbReference type="GO" id="GO:0046872">
    <property type="term" value="F:metal ion binding"/>
    <property type="evidence" value="ECO:0007669"/>
    <property type="project" value="UniProtKB-KW"/>
</dbReference>
<dbReference type="SUPFAM" id="SSF46626">
    <property type="entry name" value="Cytochrome c"/>
    <property type="match status" value="1"/>
</dbReference>
<sequence length="176" mass="19649">MHISHAVRTSTLCLLLIAGMTATAAAEEKVYTIGQVKPVDKKTEERGRYIIKIAGCNDCHTAGYAEAAGKISEKDWLKGDTVGWRGPWGTTYASNLRLYMQNLSEDQWILVSRMVEFRPPMPWFVLREMTEQDLRAIYRFIRNLGPAGEPAPSYLPPDQEPRGPSILFPSSPGAAH</sequence>
<dbReference type="Pfam" id="PF00034">
    <property type="entry name" value="Cytochrom_C"/>
    <property type="match status" value="1"/>
</dbReference>
<keyword evidence="2" id="KW-0479">Metal-binding</keyword>
<evidence type="ECO:0000256" key="2">
    <source>
        <dbReference type="ARBA" id="ARBA00022723"/>
    </source>
</evidence>
<name>A0A7S8FFF1_9BACT</name>
<dbReference type="InterPro" id="IPR009056">
    <property type="entry name" value="Cyt_c-like_dom"/>
</dbReference>
<dbReference type="GO" id="GO:0020037">
    <property type="term" value="F:heme binding"/>
    <property type="evidence" value="ECO:0007669"/>
    <property type="project" value="InterPro"/>
</dbReference>
<dbReference type="AlphaFoldDB" id="A0A7S8FFF1"/>
<feature type="chain" id="PRO_5032668619" evidence="5">
    <location>
        <begin position="25"/>
        <end position="176"/>
    </location>
</feature>
<proteinExistence type="predicted"/>
<evidence type="ECO:0000259" key="6">
    <source>
        <dbReference type="Pfam" id="PF00034"/>
    </source>
</evidence>
<dbReference type="Gene3D" id="1.10.760.10">
    <property type="entry name" value="Cytochrome c-like domain"/>
    <property type="match status" value="1"/>
</dbReference>
<reference evidence="7 8" key="1">
    <citation type="journal article" date="2020" name="ISME J.">
        <title>Enrichment and physiological characterization of a novel comammox Nitrospira indicates ammonium inhibition of complete nitrification.</title>
        <authorList>
            <person name="Sakoula D."/>
            <person name="Koch H."/>
            <person name="Frank J."/>
            <person name="Jetten M.S.M."/>
            <person name="van Kessel M.A.H.J."/>
            <person name="Lucker S."/>
        </authorList>
    </citation>
    <scope>NUCLEOTIDE SEQUENCE [LARGE SCALE GENOMIC DNA]</scope>
    <source>
        <strain evidence="7">Comreactor17</strain>
    </source>
</reference>
<organism evidence="7 8">
    <name type="scientific">Candidatus Nitrospira kreftii</name>
    <dbReference type="NCBI Taxonomy" id="2652173"/>
    <lineage>
        <taxon>Bacteria</taxon>
        <taxon>Pseudomonadati</taxon>
        <taxon>Nitrospirota</taxon>
        <taxon>Nitrospiria</taxon>
        <taxon>Nitrospirales</taxon>
        <taxon>Nitrospiraceae</taxon>
        <taxon>Nitrospira</taxon>
    </lineage>
</organism>